<reference evidence="1" key="1">
    <citation type="journal article" date="2021" name="Proc. Natl. Acad. Sci. U.S.A.">
        <title>A Catalog of Tens of Thousands of Viruses from Human Metagenomes Reveals Hidden Associations with Chronic Diseases.</title>
        <authorList>
            <person name="Tisza M.J."/>
            <person name="Buck C.B."/>
        </authorList>
    </citation>
    <scope>NUCLEOTIDE SEQUENCE</scope>
    <source>
        <strain evidence="1">Ct5cR14</strain>
    </source>
</reference>
<dbReference type="EMBL" id="BK015486">
    <property type="protein sequence ID" value="DAE09350.1"/>
    <property type="molecule type" value="Genomic_DNA"/>
</dbReference>
<evidence type="ECO:0000313" key="1">
    <source>
        <dbReference type="EMBL" id="DAE09350.1"/>
    </source>
</evidence>
<protein>
    <submittedName>
        <fullName evidence="1">Uncharacterized protein</fullName>
    </submittedName>
</protein>
<sequence>MAMGNLMPAKVATRMVVLLQKPKVGKTSPNFTRMTLSERWRNARKATSGRGVERREPDLRTNKERRCFYRNCICLIFR</sequence>
<accession>A0A8S5PQG9</accession>
<proteinExistence type="predicted"/>
<organism evidence="1">
    <name type="scientific">Podoviridae sp. ct5cR14</name>
    <dbReference type="NCBI Taxonomy" id="2825220"/>
    <lineage>
        <taxon>Viruses</taxon>
        <taxon>Duplodnaviria</taxon>
        <taxon>Heunggongvirae</taxon>
        <taxon>Uroviricota</taxon>
        <taxon>Caudoviricetes</taxon>
    </lineage>
</organism>
<name>A0A8S5PQG9_9CAUD</name>